<evidence type="ECO:0000256" key="1">
    <source>
        <dbReference type="SAM" id="MobiDB-lite"/>
    </source>
</evidence>
<gene>
    <name evidence="2" type="ORF">HK097_001917</name>
</gene>
<evidence type="ECO:0000313" key="3">
    <source>
        <dbReference type="Proteomes" id="UP001212841"/>
    </source>
</evidence>
<feature type="region of interest" description="Disordered" evidence="1">
    <location>
        <begin position="160"/>
        <end position="182"/>
    </location>
</feature>
<organism evidence="2 3">
    <name type="scientific">Rhizophlyctis rosea</name>
    <dbReference type="NCBI Taxonomy" id="64517"/>
    <lineage>
        <taxon>Eukaryota</taxon>
        <taxon>Fungi</taxon>
        <taxon>Fungi incertae sedis</taxon>
        <taxon>Chytridiomycota</taxon>
        <taxon>Chytridiomycota incertae sedis</taxon>
        <taxon>Chytridiomycetes</taxon>
        <taxon>Rhizophlyctidales</taxon>
        <taxon>Rhizophlyctidaceae</taxon>
        <taxon>Rhizophlyctis</taxon>
    </lineage>
</organism>
<dbReference type="EMBL" id="JADGJD010000014">
    <property type="protein sequence ID" value="KAJ3056974.1"/>
    <property type="molecule type" value="Genomic_DNA"/>
</dbReference>
<reference evidence="2" key="1">
    <citation type="submission" date="2020-05" db="EMBL/GenBank/DDBJ databases">
        <title>Phylogenomic resolution of chytrid fungi.</title>
        <authorList>
            <person name="Stajich J.E."/>
            <person name="Amses K."/>
            <person name="Simmons R."/>
            <person name="Seto K."/>
            <person name="Myers J."/>
            <person name="Bonds A."/>
            <person name="Quandt C.A."/>
            <person name="Barry K."/>
            <person name="Liu P."/>
            <person name="Grigoriev I."/>
            <person name="Longcore J.E."/>
            <person name="James T.Y."/>
        </authorList>
    </citation>
    <scope>NUCLEOTIDE SEQUENCE</scope>
    <source>
        <strain evidence="2">JEL0318</strain>
    </source>
</reference>
<evidence type="ECO:0000313" key="2">
    <source>
        <dbReference type="EMBL" id="KAJ3056974.1"/>
    </source>
</evidence>
<feature type="compositionally biased region" description="Acidic residues" evidence="1">
    <location>
        <begin position="704"/>
        <end position="718"/>
    </location>
</feature>
<dbReference type="Proteomes" id="UP001212841">
    <property type="component" value="Unassembled WGS sequence"/>
</dbReference>
<comment type="caution">
    <text evidence="2">The sequence shown here is derived from an EMBL/GenBank/DDBJ whole genome shotgun (WGS) entry which is preliminary data.</text>
</comment>
<name>A0AAD5SRG0_9FUNG</name>
<dbReference type="AlphaFoldDB" id="A0AAD5SRG0"/>
<accession>A0AAD5SRG0</accession>
<proteinExistence type="predicted"/>
<feature type="region of interest" description="Disordered" evidence="1">
    <location>
        <begin position="680"/>
        <end position="718"/>
    </location>
</feature>
<sequence>MTSETSLRNDGYWKNSEVKRLGYLTWLKMSLTKDPPTNVNNVEQEVVKRYSQYHVDMSYALKHFVKLELEKKQPQRVDRVIDLMSVKRLSTQLRSQAVNILKTHLLKSMKRKREPTGLGGLSNDALDTALAADAYRKLADWGHVHKKTKRGRQIWQEAEETLLNQSRNPSPVPSDDEDERESHFVEDFSGVAGTAVSDCRTGHQSVVTQLEREQVCDTVAQALENALKAALDGHGAILPVVKTSTLLDWLEKNWQDVAATRRVVIQRWVVKDLLLSAKTVRNSQQHEKDTSDDHTSWKGVDRVLNELIKTVLVLRFVDGKNPFTETSDNVAESKLLALLGRIVLTQGESRSARRVLEDLRETTSTVPLPANESDPVRFQHLPSFEAKGLLDAFDADITAALDGLRKFVNDRNRFKKLVKDSNKESYFPETFILAETAEKNTKVAAGLSPERWRLDIQKQFRNDDEGRYMPGGFTRGEIARWSRIWLSFYEDWKTNGRKQVGLLEFLGFLLSLEEICRAIGLDQGVRSNLKEHIFTVICVYFHDIRLHSWSDVGNPVPPETNHVSKVSGKYYLPDLVESELEEKVYICTFEGKRMEAEAVATVDKDALPVIVVARKKGAETLTILLLHDLEGMSEKKVDHYLMLHREWVERLLGVFDNSVATTECISGQAQLDQMVAALLTPKDKADSGDRDEEREEGGRKKAEEDDEEEDEEDDDREV</sequence>
<protein>
    <submittedName>
        <fullName evidence="2">Uncharacterized protein</fullName>
    </submittedName>
</protein>
<keyword evidence="3" id="KW-1185">Reference proteome</keyword>